<dbReference type="STRING" id="74557.A0A1V9YUN7"/>
<dbReference type="Gene3D" id="3.30.428.10">
    <property type="entry name" value="HIT-like"/>
    <property type="match status" value="1"/>
</dbReference>
<proteinExistence type="predicted"/>
<dbReference type="EMBL" id="JNBS01002759">
    <property type="protein sequence ID" value="OQR89391.1"/>
    <property type="molecule type" value="Genomic_DNA"/>
</dbReference>
<dbReference type="PANTHER" id="PTHR12072:SF4">
    <property type="entry name" value="CWF19-LIKE PROTEIN 1"/>
    <property type="match status" value="1"/>
</dbReference>
<dbReference type="PANTHER" id="PTHR12072">
    <property type="entry name" value="CWF19, CELL CYCLE CONTROL PROTEIN"/>
    <property type="match status" value="1"/>
</dbReference>
<dbReference type="SUPFAM" id="SSF54197">
    <property type="entry name" value="HIT-like"/>
    <property type="match status" value="1"/>
</dbReference>
<evidence type="ECO:0000313" key="4">
    <source>
        <dbReference type="Proteomes" id="UP000243217"/>
    </source>
</evidence>
<dbReference type="Proteomes" id="UP000243217">
    <property type="component" value="Unassembled WGS sequence"/>
</dbReference>
<gene>
    <name evidence="3" type="ORF">THRCLA_09768</name>
</gene>
<dbReference type="InterPro" id="IPR011146">
    <property type="entry name" value="HIT-like"/>
</dbReference>
<comment type="caution">
    <text evidence="1">Lacks conserved residue(s) required for the propagation of feature annotation.</text>
</comment>
<evidence type="ECO:0000259" key="2">
    <source>
        <dbReference type="PROSITE" id="PS51084"/>
    </source>
</evidence>
<dbReference type="GO" id="GO:0000398">
    <property type="term" value="P:mRNA splicing, via spliceosome"/>
    <property type="evidence" value="ECO:0007669"/>
    <property type="project" value="TreeGrafter"/>
</dbReference>
<reference evidence="3 4" key="1">
    <citation type="journal article" date="2014" name="Genome Biol. Evol.">
        <title>The secreted proteins of Achlya hypogyna and Thraustotheca clavata identify the ancestral oomycete secretome and reveal gene acquisitions by horizontal gene transfer.</title>
        <authorList>
            <person name="Misner I."/>
            <person name="Blouin N."/>
            <person name="Leonard G."/>
            <person name="Richards T.A."/>
            <person name="Lane C.E."/>
        </authorList>
    </citation>
    <scope>NUCLEOTIDE SEQUENCE [LARGE SCALE GENOMIC DNA]</scope>
    <source>
        <strain evidence="3 4">ATCC 34112</strain>
    </source>
</reference>
<dbReference type="OrthoDB" id="444325at2759"/>
<sequence length="488" mass="54750">MVKVLLCGEVHGEWSTLHTRVLKLNASAHGPFDVLLCTGEAKRLPDLSWPLPVYVLESTALNQPSTNANLHFISTNSVLQLNGLHVAFFVHQDDAFVASLKDKNIDILLSQEYPAAFELLLPQEQVPEALVNVGSEIVKDVVQAAVPRYHVVGSPSVFYQRLPYVTTAPRRRVSRLIGLGQVGDAKNKWLHALNLEVFDENAPVDIPAATTQSPYDVVQEPLAKKKKVDALSADKIQQLTEKSNAAMQFRYDAAIASQGQGAHEQIKRPLVANRSECWFCLATPTVETHLIISIGNEAYLAIPKGPIVPDHVLIIPIHHVSGIKHLSQAALDEIKQFKSALQKFFESQGKSFIIIDRNVPTMGAAHAHLQIIPMPVDALAHVHHIFHEEGKRYNVDFEELAPETPQPNHQEYFMVEFPDDNGGFVRLYHQVRGKHYMQFGRHVAVNLLDMPQREDWKYCVVPKDEETKMTESFKKAFAPFDFTLNLED</sequence>
<dbReference type="Pfam" id="PF04677">
    <property type="entry name" value="CwfJ_C_1"/>
    <property type="match status" value="1"/>
</dbReference>
<dbReference type="InterPro" id="IPR006767">
    <property type="entry name" value="Cwf19-like_C_dom-2"/>
</dbReference>
<dbReference type="PROSITE" id="PS51084">
    <property type="entry name" value="HIT_2"/>
    <property type="match status" value="1"/>
</dbReference>
<organism evidence="3 4">
    <name type="scientific">Thraustotheca clavata</name>
    <dbReference type="NCBI Taxonomy" id="74557"/>
    <lineage>
        <taxon>Eukaryota</taxon>
        <taxon>Sar</taxon>
        <taxon>Stramenopiles</taxon>
        <taxon>Oomycota</taxon>
        <taxon>Saprolegniomycetes</taxon>
        <taxon>Saprolegniales</taxon>
        <taxon>Achlyaceae</taxon>
        <taxon>Thraustotheca</taxon>
    </lineage>
</organism>
<dbReference type="GO" id="GO:0071014">
    <property type="term" value="C:post-mRNA release spliceosomal complex"/>
    <property type="evidence" value="ECO:0007669"/>
    <property type="project" value="TreeGrafter"/>
</dbReference>
<dbReference type="Pfam" id="PF04676">
    <property type="entry name" value="CwfJ_C_2"/>
    <property type="match status" value="1"/>
</dbReference>
<dbReference type="InterPro" id="IPR040194">
    <property type="entry name" value="Cwf19-like"/>
</dbReference>
<evidence type="ECO:0000256" key="1">
    <source>
        <dbReference type="PROSITE-ProRule" id="PRU00464"/>
    </source>
</evidence>
<dbReference type="InterPro" id="IPR006768">
    <property type="entry name" value="Cwf19-like_C_dom-1"/>
</dbReference>
<keyword evidence="4" id="KW-1185">Reference proteome</keyword>
<protein>
    <recommendedName>
        <fullName evidence="2">HIT domain-containing protein</fullName>
    </recommendedName>
</protein>
<dbReference type="GO" id="GO:0061632">
    <property type="term" value="F:RNA lariat debranching enzyme activator activity"/>
    <property type="evidence" value="ECO:0007669"/>
    <property type="project" value="TreeGrafter"/>
</dbReference>
<dbReference type="InterPro" id="IPR036265">
    <property type="entry name" value="HIT-like_sf"/>
</dbReference>
<accession>A0A1V9YUN7</accession>
<comment type="caution">
    <text evidence="3">The sequence shown here is derived from an EMBL/GenBank/DDBJ whole genome shotgun (WGS) entry which is preliminary data.</text>
</comment>
<name>A0A1V9YUN7_9STRA</name>
<dbReference type="GO" id="GO:0003824">
    <property type="term" value="F:catalytic activity"/>
    <property type="evidence" value="ECO:0007669"/>
    <property type="project" value="InterPro"/>
</dbReference>
<feature type="domain" description="HIT" evidence="2">
    <location>
        <begin position="278"/>
        <end position="381"/>
    </location>
</feature>
<evidence type="ECO:0000313" key="3">
    <source>
        <dbReference type="EMBL" id="OQR89391.1"/>
    </source>
</evidence>
<dbReference type="AlphaFoldDB" id="A0A1V9YUN7"/>